<accession>A0A919I024</accession>
<dbReference type="InterPro" id="IPR038969">
    <property type="entry name" value="FEN"/>
</dbReference>
<dbReference type="SUPFAM" id="SSF88723">
    <property type="entry name" value="PIN domain-like"/>
    <property type="match status" value="1"/>
</dbReference>
<dbReference type="InterPro" id="IPR020046">
    <property type="entry name" value="5-3_exonucl_a-hlix_arch_N"/>
</dbReference>
<dbReference type="Pfam" id="PF02739">
    <property type="entry name" value="5_3_exonuc_N"/>
    <property type="match status" value="1"/>
</dbReference>
<name>A0A919I024_KLEPN</name>
<dbReference type="GO" id="GO:0033567">
    <property type="term" value="P:DNA replication, Okazaki fragment processing"/>
    <property type="evidence" value="ECO:0007669"/>
    <property type="project" value="InterPro"/>
</dbReference>
<dbReference type="GO" id="GO:0017108">
    <property type="term" value="F:5'-flap endonuclease activity"/>
    <property type="evidence" value="ECO:0007669"/>
    <property type="project" value="InterPro"/>
</dbReference>
<protein>
    <submittedName>
        <fullName evidence="5">Flap endonuclease Xni</fullName>
    </submittedName>
</protein>
<dbReference type="GO" id="GO:0003677">
    <property type="term" value="F:DNA binding"/>
    <property type="evidence" value="ECO:0007669"/>
    <property type="project" value="InterPro"/>
</dbReference>
<evidence type="ECO:0000313" key="5">
    <source>
        <dbReference type="EMBL" id="GHK56992.1"/>
    </source>
</evidence>
<evidence type="ECO:0000256" key="3">
    <source>
        <dbReference type="SAM" id="MobiDB-lite"/>
    </source>
</evidence>
<dbReference type="EMBL" id="BNFF01000001">
    <property type="protein sequence ID" value="GHK56992.1"/>
    <property type="molecule type" value="Genomic_DNA"/>
</dbReference>
<proteinExistence type="predicted"/>
<gene>
    <name evidence="5" type="primary">xni</name>
    <name evidence="5" type="ORF">KPZU09_67280</name>
</gene>
<dbReference type="AlphaFoldDB" id="A0A919I024"/>
<feature type="region of interest" description="Disordered" evidence="3">
    <location>
        <begin position="92"/>
        <end position="122"/>
    </location>
</feature>
<feature type="domain" description="5'-3' exonuclease" evidence="4">
    <location>
        <begin position="3"/>
        <end position="189"/>
    </location>
</feature>
<dbReference type="Proteomes" id="UP000655094">
    <property type="component" value="Unassembled WGS sequence"/>
</dbReference>
<keyword evidence="2" id="KW-0378">Hydrolase</keyword>
<evidence type="ECO:0000256" key="2">
    <source>
        <dbReference type="ARBA" id="ARBA00022801"/>
    </source>
</evidence>
<evidence type="ECO:0000313" key="6">
    <source>
        <dbReference type="Proteomes" id="UP000655094"/>
    </source>
</evidence>
<dbReference type="PANTHER" id="PTHR42646">
    <property type="entry name" value="FLAP ENDONUCLEASE XNI"/>
    <property type="match status" value="1"/>
</dbReference>
<dbReference type="InterPro" id="IPR029060">
    <property type="entry name" value="PIN-like_dom_sf"/>
</dbReference>
<keyword evidence="1" id="KW-0540">Nuclease</keyword>
<reference evidence="5" key="1">
    <citation type="submission" date="2020-10" db="EMBL/GenBank/DDBJ databases">
        <title>Genome Sequence of ESBL Producing Zambian Clinical Strains.</title>
        <authorList>
            <person name="Shawa M."/>
            <person name="Furuta Y."/>
            <person name="Simbotwe M."/>
            <person name="Mulenga E."/>
            <person name="Mubanga M."/>
            <person name="Mulenga G."/>
            <person name="Kaile C."/>
            <person name="Zorigt T."/>
            <person name="Hang'ombe B."/>
            <person name="Higashi H."/>
        </authorList>
    </citation>
    <scope>NUCLEOTIDE SEQUENCE</scope>
    <source>
        <strain evidence="5">Zam_UTH_09</strain>
    </source>
</reference>
<dbReference type="GO" id="GO:0008409">
    <property type="term" value="F:5'-3' exonuclease activity"/>
    <property type="evidence" value="ECO:0007669"/>
    <property type="project" value="InterPro"/>
</dbReference>
<dbReference type="SMART" id="SM00475">
    <property type="entry name" value="53EXOc"/>
    <property type="match status" value="1"/>
</dbReference>
<dbReference type="PANTHER" id="PTHR42646:SF2">
    <property type="entry name" value="5'-3' EXONUCLEASE FAMILY PROTEIN"/>
    <property type="match status" value="1"/>
</dbReference>
<evidence type="ECO:0000259" key="4">
    <source>
        <dbReference type="SMART" id="SM00475"/>
    </source>
</evidence>
<dbReference type="Gene3D" id="3.40.50.1010">
    <property type="entry name" value="5'-nuclease"/>
    <property type="match status" value="1"/>
</dbReference>
<keyword evidence="5" id="KW-0255">Endonuclease</keyword>
<sequence>MAVHLLIVDALNLIRRIHAVQGSPCVDTCLHALEQLIVHSQPTHAVAVFDDEDRAHGWRHQRLPEYKAGRAPMPETLVAEMPALRAAFEQRGSAAGPRRAAKRTISPPPAVKVAGGPSGHHRLHRQRLLPAAVAHHPHPRLLSEALAGRPFIASEFGVTPEQLADYWGWRGSAARRCRAWRALDPKAPPSC</sequence>
<evidence type="ECO:0000256" key="1">
    <source>
        <dbReference type="ARBA" id="ARBA00022722"/>
    </source>
</evidence>
<comment type="caution">
    <text evidence="5">The sequence shown here is derived from an EMBL/GenBank/DDBJ whole genome shotgun (WGS) entry which is preliminary data.</text>
</comment>
<dbReference type="InterPro" id="IPR002421">
    <property type="entry name" value="5-3_exonuclease"/>
</dbReference>
<organism evidence="5 6">
    <name type="scientific">Klebsiella pneumoniae</name>
    <dbReference type="NCBI Taxonomy" id="573"/>
    <lineage>
        <taxon>Bacteria</taxon>
        <taxon>Pseudomonadati</taxon>
        <taxon>Pseudomonadota</taxon>
        <taxon>Gammaproteobacteria</taxon>
        <taxon>Enterobacterales</taxon>
        <taxon>Enterobacteriaceae</taxon>
        <taxon>Klebsiella/Raoultella group</taxon>
        <taxon>Klebsiella</taxon>
        <taxon>Klebsiella pneumoniae complex</taxon>
    </lineage>
</organism>